<name>A0ABW5C7L7_9PROT</name>
<sequence>MAKLVFADKKADRPAPASRQGWTVLVVDDDAEVHTITELALRSLTFLGRGITFHHAYSGAEAREVIRRLPDLALILLDVVMETDDAGLRFVEYVRGELGNSKVRIVLRTGQPGQAPEQEVILRYDINDYKAKTELTQQKLTTTVVTALRGYQDLSALESGRAGLRKIIDASASLMQSRSMQMFASGVLTQLGGLLGSAGCGILCTQGEARPTGDFTVIAASGKFEPLVAAAASEVDPQVVERIRGAFDQRRTVLEDTHTILFLRTPNYRDVVIYVEADHPLDGMDRSLLEMFGTNISISFDNLEMIERIVHHNEILERRVIERTQDLRERESRLRTILEASPIAVAIFQLDDGGASFANARCYALLGRAREDGAPLGLDGLFADPADRDRVRAALADADGWIGDLEIRLRRDDDGGRDCWSLLSACRLDHDGRACALVWLYDISQRKEMERELRQFATTDHLTGVANRRHFLDGATQEFERARRYGGPLSVIMADIDHFKRINDSHGHQVGDRVIQAFATTLQSCLRACDRVGRLGGEEFAVILPETAAPEAAVVAERIRAQVETLAVPLPDGGTLAFTASFGCATRAPQEGSVAATLARADAALYRSKHAGRNAVHADEG</sequence>
<dbReference type="InterPro" id="IPR050469">
    <property type="entry name" value="Diguanylate_Cyclase"/>
</dbReference>
<dbReference type="Pfam" id="PF11849">
    <property type="entry name" value="DUF3369"/>
    <property type="match status" value="1"/>
</dbReference>
<dbReference type="SUPFAM" id="SSF55785">
    <property type="entry name" value="PYP-like sensor domain (PAS domain)"/>
    <property type="match status" value="1"/>
</dbReference>
<keyword evidence="7" id="KW-0548">Nucleotidyltransferase</keyword>
<dbReference type="CDD" id="cd01949">
    <property type="entry name" value="GGDEF"/>
    <property type="match status" value="1"/>
</dbReference>
<evidence type="ECO:0000313" key="8">
    <source>
        <dbReference type="Proteomes" id="UP001597296"/>
    </source>
</evidence>
<dbReference type="Proteomes" id="UP001597296">
    <property type="component" value="Unassembled WGS sequence"/>
</dbReference>
<dbReference type="InterPro" id="IPR043128">
    <property type="entry name" value="Rev_trsase/Diguanyl_cyclase"/>
</dbReference>
<dbReference type="InterPro" id="IPR000160">
    <property type="entry name" value="GGDEF_dom"/>
</dbReference>
<dbReference type="SMART" id="SM00267">
    <property type="entry name" value="GGDEF"/>
    <property type="match status" value="1"/>
</dbReference>
<gene>
    <name evidence="7" type="ORF">ACFSNB_00640</name>
</gene>
<dbReference type="SUPFAM" id="SSF52172">
    <property type="entry name" value="CheY-like"/>
    <property type="match status" value="1"/>
</dbReference>
<comment type="caution">
    <text evidence="7">The sequence shown here is derived from an EMBL/GenBank/DDBJ whole genome shotgun (WGS) entry which is preliminary data.</text>
</comment>
<dbReference type="InterPro" id="IPR001789">
    <property type="entry name" value="Sig_transdc_resp-reg_receiver"/>
</dbReference>
<dbReference type="PANTHER" id="PTHR45138">
    <property type="entry name" value="REGULATORY COMPONENTS OF SENSORY TRANSDUCTION SYSTEM"/>
    <property type="match status" value="1"/>
</dbReference>
<organism evidence="7 8">
    <name type="scientific">Phaeospirillum tilakii</name>
    <dbReference type="NCBI Taxonomy" id="741673"/>
    <lineage>
        <taxon>Bacteria</taxon>
        <taxon>Pseudomonadati</taxon>
        <taxon>Pseudomonadota</taxon>
        <taxon>Alphaproteobacteria</taxon>
        <taxon>Rhodospirillales</taxon>
        <taxon>Rhodospirillaceae</taxon>
        <taxon>Phaeospirillum</taxon>
    </lineage>
</organism>
<dbReference type="InterPro" id="IPR000700">
    <property type="entry name" value="PAS-assoc_C"/>
</dbReference>
<dbReference type="GO" id="GO:0052621">
    <property type="term" value="F:diguanylate cyclase activity"/>
    <property type="evidence" value="ECO:0007669"/>
    <property type="project" value="UniProtKB-EC"/>
</dbReference>
<keyword evidence="7" id="KW-0808">Transferase</keyword>
<evidence type="ECO:0000259" key="4">
    <source>
        <dbReference type="PROSITE" id="PS50110"/>
    </source>
</evidence>
<dbReference type="PANTHER" id="PTHR45138:SF9">
    <property type="entry name" value="DIGUANYLATE CYCLASE DGCM-RELATED"/>
    <property type="match status" value="1"/>
</dbReference>
<evidence type="ECO:0000313" key="7">
    <source>
        <dbReference type="EMBL" id="MFD2232302.1"/>
    </source>
</evidence>
<reference evidence="8" key="1">
    <citation type="journal article" date="2019" name="Int. J. Syst. Evol. Microbiol.">
        <title>The Global Catalogue of Microorganisms (GCM) 10K type strain sequencing project: providing services to taxonomists for standard genome sequencing and annotation.</title>
        <authorList>
            <consortium name="The Broad Institute Genomics Platform"/>
            <consortium name="The Broad Institute Genome Sequencing Center for Infectious Disease"/>
            <person name="Wu L."/>
            <person name="Ma J."/>
        </authorList>
    </citation>
    <scope>NUCLEOTIDE SEQUENCE [LARGE SCALE GENOMIC DNA]</scope>
    <source>
        <strain evidence="8">KCTC 15012</strain>
    </source>
</reference>
<feature type="domain" description="PAC" evidence="5">
    <location>
        <begin position="403"/>
        <end position="455"/>
    </location>
</feature>
<feature type="domain" description="GGDEF" evidence="6">
    <location>
        <begin position="487"/>
        <end position="621"/>
    </location>
</feature>
<accession>A0ABW5C7L7</accession>
<evidence type="ECO:0000256" key="1">
    <source>
        <dbReference type="ARBA" id="ARBA00012528"/>
    </source>
</evidence>
<dbReference type="Pfam" id="PF00990">
    <property type="entry name" value="GGDEF"/>
    <property type="match status" value="1"/>
</dbReference>
<dbReference type="NCBIfam" id="TIGR00254">
    <property type="entry name" value="GGDEF"/>
    <property type="match status" value="1"/>
</dbReference>
<evidence type="ECO:0000256" key="2">
    <source>
        <dbReference type="ARBA" id="ARBA00034247"/>
    </source>
</evidence>
<dbReference type="RefSeq" id="WP_377313500.1">
    <property type="nucleotide sequence ID" value="NZ_JBHUIY010000001.1"/>
</dbReference>
<comment type="catalytic activity">
    <reaction evidence="2">
        <text>2 GTP = 3',3'-c-di-GMP + 2 diphosphate</text>
        <dbReference type="Rhea" id="RHEA:24898"/>
        <dbReference type="ChEBI" id="CHEBI:33019"/>
        <dbReference type="ChEBI" id="CHEBI:37565"/>
        <dbReference type="ChEBI" id="CHEBI:58805"/>
        <dbReference type="EC" id="2.7.7.65"/>
    </reaction>
</comment>
<dbReference type="PROSITE" id="PS50110">
    <property type="entry name" value="RESPONSE_REGULATORY"/>
    <property type="match status" value="1"/>
</dbReference>
<dbReference type="InterPro" id="IPR029787">
    <property type="entry name" value="Nucleotide_cyclase"/>
</dbReference>
<dbReference type="Pfam" id="PF13188">
    <property type="entry name" value="PAS_8"/>
    <property type="match status" value="1"/>
</dbReference>
<evidence type="ECO:0000256" key="3">
    <source>
        <dbReference type="PROSITE-ProRule" id="PRU00169"/>
    </source>
</evidence>
<dbReference type="InterPro" id="IPR035965">
    <property type="entry name" value="PAS-like_dom_sf"/>
</dbReference>
<dbReference type="PROSITE" id="PS50887">
    <property type="entry name" value="GGDEF"/>
    <property type="match status" value="1"/>
</dbReference>
<dbReference type="Gene3D" id="3.30.70.270">
    <property type="match status" value="1"/>
</dbReference>
<dbReference type="EC" id="2.7.7.65" evidence="1"/>
<feature type="modified residue" description="4-aspartylphosphate" evidence="3">
    <location>
        <position position="78"/>
    </location>
</feature>
<evidence type="ECO:0000259" key="6">
    <source>
        <dbReference type="PROSITE" id="PS50887"/>
    </source>
</evidence>
<dbReference type="PROSITE" id="PS50113">
    <property type="entry name" value="PAC"/>
    <property type="match status" value="1"/>
</dbReference>
<dbReference type="Gene3D" id="3.30.450.20">
    <property type="entry name" value="PAS domain"/>
    <property type="match status" value="1"/>
</dbReference>
<proteinExistence type="predicted"/>
<protein>
    <recommendedName>
        <fullName evidence="1">diguanylate cyclase</fullName>
        <ecNumber evidence="1">2.7.7.65</ecNumber>
    </recommendedName>
</protein>
<dbReference type="SUPFAM" id="SSF55073">
    <property type="entry name" value="Nucleotide cyclase"/>
    <property type="match status" value="1"/>
</dbReference>
<dbReference type="InterPro" id="IPR021800">
    <property type="entry name" value="DUF3369"/>
</dbReference>
<keyword evidence="8" id="KW-1185">Reference proteome</keyword>
<dbReference type="InterPro" id="IPR011006">
    <property type="entry name" value="CheY-like_superfamily"/>
</dbReference>
<keyword evidence="3" id="KW-0597">Phosphoprotein</keyword>
<dbReference type="EMBL" id="JBHUIY010000001">
    <property type="protein sequence ID" value="MFD2232302.1"/>
    <property type="molecule type" value="Genomic_DNA"/>
</dbReference>
<evidence type="ECO:0000259" key="5">
    <source>
        <dbReference type="PROSITE" id="PS50113"/>
    </source>
</evidence>
<feature type="domain" description="Response regulatory" evidence="4">
    <location>
        <begin position="23"/>
        <end position="147"/>
    </location>
</feature>
<dbReference type="InterPro" id="IPR000014">
    <property type="entry name" value="PAS"/>
</dbReference>
<dbReference type="Gene3D" id="3.40.50.2300">
    <property type="match status" value="1"/>
</dbReference>